<comment type="cofactor">
    <cofactor evidence="1">
        <name>FAD</name>
        <dbReference type="ChEBI" id="CHEBI:57692"/>
    </cofactor>
</comment>
<evidence type="ECO:0000313" key="6">
    <source>
        <dbReference type="EMBL" id="KAJ5583914.1"/>
    </source>
</evidence>
<dbReference type="Pfam" id="PF13450">
    <property type="entry name" value="NAD_binding_8"/>
    <property type="match status" value="1"/>
</dbReference>
<dbReference type="InterPro" id="IPR020946">
    <property type="entry name" value="Flavin_mOase-like"/>
</dbReference>
<gene>
    <name evidence="6" type="ORF">N7450_006578</name>
</gene>
<sequence>MGSIGTYQELSATNGNGVEPKPYEIVEEPSRCRRKIRIIVIGAGASALNFAHDIDTSSLNTELVLYEKNPEIGGTWYENRYPGCGCDIPSVNYQFSWAPSSDWTSFYSGAPEILNTGCEKYIRLEHKVVGAFWDDQDQHWHVKIQRGNDPGDVFEDKGHILINASGVLNKWKWPAIKGLDSFKGPKLHSANWDDNIQLQGKRVAVIGSGSSAVQIVPNIQPRVSTLKCFIRSASWVTAGFGQRFAGKGGSNFKCSATPGTNNEKQRQILKNDPQKYLAYRKKIESELNSRFRFILNGSEEQANARANAEKDMRIKLAHRPEIADVIVPKNFAVGCRRPTPGNGYLEALCSENTEVVTQSIEEITPNGIKTADGVEHEVDVIVCATGFDVSWRPSYPTIGRKCRSLSEEWKDIPRTYLSITVPRFPNYLIFNGPFGPYGHGSFLPITETISKHFLQMLEKMSSEGVTSFET</sequence>
<dbReference type="EMBL" id="JAQJAC010000005">
    <property type="protein sequence ID" value="KAJ5583914.1"/>
    <property type="molecule type" value="Genomic_DNA"/>
</dbReference>
<dbReference type="GO" id="GO:0050661">
    <property type="term" value="F:NADP binding"/>
    <property type="evidence" value="ECO:0007669"/>
    <property type="project" value="InterPro"/>
</dbReference>
<dbReference type="SUPFAM" id="SSF51905">
    <property type="entry name" value="FAD/NAD(P)-binding domain"/>
    <property type="match status" value="2"/>
</dbReference>
<organism evidence="6 7">
    <name type="scientific">Penicillium hetheringtonii</name>
    <dbReference type="NCBI Taxonomy" id="911720"/>
    <lineage>
        <taxon>Eukaryota</taxon>
        <taxon>Fungi</taxon>
        <taxon>Dikarya</taxon>
        <taxon>Ascomycota</taxon>
        <taxon>Pezizomycotina</taxon>
        <taxon>Eurotiomycetes</taxon>
        <taxon>Eurotiomycetidae</taxon>
        <taxon>Eurotiales</taxon>
        <taxon>Aspergillaceae</taxon>
        <taxon>Penicillium</taxon>
    </lineage>
</organism>
<dbReference type="PANTHER" id="PTHR42877:SF7">
    <property type="entry name" value="FLAVIN-BINDING MONOOXYGENASE-RELATED"/>
    <property type="match status" value="1"/>
</dbReference>
<evidence type="ECO:0000256" key="5">
    <source>
        <dbReference type="ARBA" id="ARBA00023002"/>
    </source>
</evidence>
<dbReference type="InterPro" id="IPR036188">
    <property type="entry name" value="FAD/NAD-bd_sf"/>
</dbReference>
<proteinExistence type="inferred from homology"/>
<evidence type="ECO:0000313" key="7">
    <source>
        <dbReference type="Proteomes" id="UP001216150"/>
    </source>
</evidence>
<reference evidence="6 7" key="1">
    <citation type="journal article" date="2023" name="IMA Fungus">
        <title>Comparative genomic study of the Penicillium genus elucidates a diverse pangenome and 15 lateral gene transfer events.</title>
        <authorList>
            <person name="Petersen C."/>
            <person name="Sorensen T."/>
            <person name="Nielsen M.R."/>
            <person name="Sondergaard T.E."/>
            <person name="Sorensen J.L."/>
            <person name="Fitzpatrick D.A."/>
            <person name="Frisvad J.C."/>
            <person name="Nielsen K.L."/>
        </authorList>
    </citation>
    <scope>NUCLEOTIDE SEQUENCE [LARGE SCALE GENOMIC DNA]</scope>
    <source>
        <strain evidence="6 7">IBT 29057</strain>
    </source>
</reference>
<dbReference type="GO" id="GO:0004499">
    <property type="term" value="F:N,N-dimethylaniline monooxygenase activity"/>
    <property type="evidence" value="ECO:0007669"/>
    <property type="project" value="InterPro"/>
</dbReference>
<name>A0AAD6DIU8_9EURO</name>
<evidence type="ECO:0008006" key="8">
    <source>
        <dbReference type="Google" id="ProtNLM"/>
    </source>
</evidence>
<protein>
    <recommendedName>
        <fullName evidence="8">FAD/NAD(P)-binding domain-containing protein</fullName>
    </recommendedName>
</protein>
<dbReference type="Pfam" id="PF00743">
    <property type="entry name" value="FMO-like"/>
    <property type="match status" value="1"/>
</dbReference>
<evidence type="ECO:0000256" key="1">
    <source>
        <dbReference type="ARBA" id="ARBA00001974"/>
    </source>
</evidence>
<dbReference type="AlphaFoldDB" id="A0AAD6DIU8"/>
<comment type="similarity">
    <text evidence="2">Belongs to the FAD-binding monooxygenase family.</text>
</comment>
<evidence type="ECO:0000256" key="2">
    <source>
        <dbReference type="ARBA" id="ARBA00010139"/>
    </source>
</evidence>
<dbReference type="PANTHER" id="PTHR42877">
    <property type="entry name" value="L-ORNITHINE N(5)-MONOOXYGENASE-RELATED"/>
    <property type="match status" value="1"/>
</dbReference>
<accession>A0AAD6DIU8</accession>
<evidence type="ECO:0000256" key="4">
    <source>
        <dbReference type="ARBA" id="ARBA00022827"/>
    </source>
</evidence>
<keyword evidence="3" id="KW-0285">Flavoprotein</keyword>
<comment type="caution">
    <text evidence="6">The sequence shown here is derived from an EMBL/GenBank/DDBJ whole genome shotgun (WGS) entry which is preliminary data.</text>
</comment>
<dbReference type="InterPro" id="IPR051209">
    <property type="entry name" value="FAD-bind_Monooxygenase_sf"/>
</dbReference>
<keyword evidence="4" id="KW-0274">FAD</keyword>
<dbReference type="GO" id="GO:0050660">
    <property type="term" value="F:flavin adenine dinucleotide binding"/>
    <property type="evidence" value="ECO:0007669"/>
    <property type="project" value="InterPro"/>
</dbReference>
<evidence type="ECO:0000256" key="3">
    <source>
        <dbReference type="ARBA" id="ARBA00022630"/>
    </source>
</evidence>
<keyword evidence="5" id="KW-0560">Oxidoreductase</keyword>
<keyword evidence="7" id="KW-1185">Reference proteome</keyword>
<dbReference type="Gene3D" id="3.50.50.60">
    <property type="entry name" value="FAD/NAD(P)-binding domain"/>
    <property type="match status" value="2"/>
</dbReference>
<dbReference type="Proteomes" id="UP001216150">
    <property type="component" value="Unassembled WGS sequence"/>
</dbReference>